<feature type="non-terminal residue" evidence="2">
    <location>
        <position position="1"/>
    </location>
</feature>
<protein>
    <submittedName>
        <fullName evidence="2">Uncharacterized protein</fullName>
    </submittedName>
</protein>
<evidence type="ECO:0000313" key="3">
    <source>
        <dbReference type="Proteomes" id="UP001432027"/>
    </source>
</evidence>
<dbReference type="AlphaFoldDB" id="A0AAV5TB91"/>
<organism evidence="2 3">
    <name type="scientific">Pristionchus entomophagus</name>
    <dbReference type="NCBI Taxonomy" id="358040"/>
    <lineage>
        <taxon>Eukaryota</taxon>
        <taxon>Metazoa</taxon>
        <taxon>Ecdysozoa</taxon>
        <taxon>Nematoda</taxon>
        <taxon>Chromadorea</taxon>
        <taxon>Rhabditida</taxon>
        <taxon>Rhabditina</taxon>
        <taxon>Diplogasteromorpha</taxon>
        <taxon>Diplogasteroidea</taxon>
        <taxon>Neodiplogasteridae</taxon>
        <taxon>Pristionchus</taxon>
    </lineage>
</organism>
<reference evidence="2" key="1">
    <citation type="submission" date="2023-10" db="EMBL/GenBank/DDBJ databases">
        <title>Genome assembly of Pristionchus species.</title>
        <authorList>
            <person name="Yoshida K."/>
            <person name="Sommer R.J."/>
        </authorList>
    </citation>
    <scope>NUCLEOTIDE SEQUENCE</scope>
    <source>
        <strain evidence="2">RS0144</strain>
    </source>
</reference>
<feature type="non-terminal residue" evidence="2">
    <location>
        <position position="101"/>
    </location>
</feature>
<dbReference type="Proteomes" id="UP001432027">
    <property type="component" value="Unassembled WGS sequence"/>
</dbReference>
<feature type="region of interest" description="Disordered" evidence="1">
    <location>
        <begin position="1"/>
        <end position="71"/>
    </location>
</feature>
<comment type="caution">
    <text evidence="2">The sequence shown here is derived from an EMBL/GenBank/DDBJ whole genome shotgun (WGS) entry which is preliminary data.</text>
</comment>
<evidence type="ECO:0000256" key="1">
    <source>
        <dbReference type="SAM" id="MobiDB-lite"/>
    </source>
</evidence>
<sequence length="101" mass="11052">RRQMQSVGGGHDHHVADDVDGHDIQRALGVVRHPRYGTGAESERARRRALEGVRPAGNAVLPDARDDRRTENERRKIAALALDQLLGDVFGEAVGVEVLGR</sequence>
<gene>
    <name evidence="2" type="ORF">PENTCL1PPCAC_14600</name>
</gene>
<feature type="compositionally biased region" description="Basic and acidic residues" evidence="1">
    <location>
        <begin position="41"/>
        <end position="51"/>
    </location>
</feature>
<name>A0AAV5TB91_9BILA</name>
<proteinExistence type="predicted"/>
<keyword evidence="3" id="KW-1185">Reference proteome</keyword>
<dbReference type="EMBL" id="BTSX01000004">
    <property type="protein sequence ID" value="GMS92425.1"/>
    <property type="molecule type" value="Genomic_DNA"/>
</dbReference>
<evidence type="ECO:0000313" key="2">
    <source>
        <dbReference type="EMBL" id="GMS92425.1"/>
    </source>
</evidence>
<feature type="compositionally biased region" description="Basic and acidic residues" evidence="1">
    <location>
        <begin position="10"/>
        <end position="25"/>
    </location>
</feature>
<accession>A0AAV5TB91</accession>